<accession>A0A1R0KFR5</accession>
<gene>
    <name evidence="2" type="ORF">BS329_37020</name>
</gene>
<evidence type="ECO:0000259" key="1">
    <source>
        <dbReference type="PROSITE" id="PS50995"/>
    </source>
</evidence>
<evidence type="ECO:0000313" key="3">
    <source>
        <dbReference type="Proteomes" id="UP000187486"/>
    </source>
</evidence>
<dbReference type="Gene3D" id="1.10.10.10">
    <property type="entry name" value="Winged helix-like DNA-binding domain superfamily/Winged helix DNA-binding domain"/>
    <property type="match status" value="1"/>
</dbReference>
<dbReference type="PANTHER" id="PTHR33164">
    <property type="entry name" value="TRANSCRIPTIONAL REGULATOR, MARR FAMILY"/>
    <property type="match status" value="1"/>
</dbReference>
<dbReference type="PANTHER" id="PTHR33164:SF43">
    <property type="entry name" value="HTH-TYPE TRANSCRIPTIONAL REPRESSOR YETL"/>
    <property type="match status" value="1"/>
</dbReference>
<dbReference type="InterPro" id="IPR039422">
    <property type="entry name" value="MarR/SlyA-like"/>
</dbReference>
<name>A0A1R0KFR5_9PSEU</name>
<dbReference type="GO" id="GO:0003700">
    <property type="term" value="F:DNA-binding transcription factor activity"/>
    <property type="evidence" value="ECO:0007669"/>
    <property type="project" value="InterPro"/>
</dbReference>
<dbReference type="Pfam" id="PF12802">
    <property type="entry name" value="MarR_2"/>
    <property type="match status" value="1"/>
</dbReference>
<proteinExistence type="predicted"/>
<dbReference type="GO" id="GO:0006950">
    <property type="term" value="P:response to stress"/>
    <property type="evidence" value="ECO:0007669"/>
    <property type="project" value="TreeGrafter"/>
</dbReference>
<dbReference type="InterPro" id="IPR036390">
    <property type="entry name" value="WH_DNA-bd_sf"/>
</dbReference>
<dbReference type="Proteomes" id="UP000187486">
    <property type="component" value="Unassembled WGS sequence"/>
</dbReference>
<evidence type="ECO:0000313" key="2">
    <source>
        <dbReference type="EMBL" id="OLZ44299.1"/>
    </source>
</evidence>
<dbReference type="SMART" id="SM00347">
    <property type="entry name" value="HTH_MARR"/>
    <property type="match status" value="1"/>
</dbReference>
<reference evidence="2 3" key="1">
    <citation type="submission" date="2016-01" db="EMBL/GenBank/DDBJ databases">
        <title>Amycolatopsis coloradensis genome sequencing and assembly.</title>
        <authorList>
            <person name="Mayilraj S."/>
        </authorList>
    </citation>
    <scope>NUCLEOTIDE SEQUENCE [LARGE SCALE GENOMIC DNA]</scope>
    <source>
        <strain evidence="2 3">DSM 44225</strain>
    </source>
</reference>
<comment type="caution">
    <text evidence="2">The sequence shown here is derived from an EMBL/GenBank/DDBJ whole genome shotgun (WGS) entry which is preliminary data.</text>
</comment>
<dbReference type="AlphaFoldDB" id="A0A1R0KFR5"/>
<dbReference type="InterPro" id="IPR036388">
    <property type="entry name" value="WH-like_DNA-bd_sf"/>
</dbReference>
<feature type="domain" description="HTH marR-type" evidence="1">
    <location>
        <begin position="1"/>
        <end position="130"/>
    </location>
</feature>
<keyword evidence="3" id="KW-1185">Reference proteome</keyword>
<dbReference type="SUPFAM" id="SSF46785">
    <property type="entry name" value="Winged helix' DNA-binding domain"/>
    <property type="match status" value="1"/>
</dbReference>
<dbReference type="InterPro" id="IPR000835">
    <property type="entry name" value="HTH_MarR-typ"/>
</dbReference>
<protein>
    <recommendedName>
        <fullName evidence="1">HTH marR-type domain-containing protein</fullName>
    </recommendedName>
</protein>
<organism evidence="2 3">
    <name type="scientific">Amycolatopsis coloradensis</name>
    <dbReference type="NCBI Taxonomy" id="76021"/>
    <lineage>
        <taxon>Bacteria</taxon>
        <taxon>Bacillati</taxon>
        <taxon>Actinomycetota</taxon>
        <taxon>Actinomycetes</taxon>
        <taxon>Pseudonocardiales</taxon>
        <taxon>Pseudonocardiaceae</taxon>
        <taxon>Amycolatopsis</taxon>
    </lineage>
</organism>
<dbReference type="PROSITE" id="PS50995">
    <property type="entry name" value="HTH_MARR_2"/>
    <property type="match status" value="1"/>
</dbReference>
<dbReference type="EMBL" id="MQUQ01000027">
    <property type="protein sequence ID" value="OLZ44299.1"/>
    <property type="molecule type" value="Genomic_DNA"/>
</dbReference>
<sequence length="138" mass="14998">MVPGLYGLSRALRLRGVTEAGLYQLPPSELEVLRYVLDTPGTPLSTMARELGLQTSNASVVVRNLVARELVEREPDPDDRRSVRLLPTMNAQHGMARIESSWAELLAVALENLSPDERDKLAAAGPALASLGKALKTR</sequence>